<evidence type="ECO:0000313" key="5">
    <source>
        <dbReference type="Proteomes" id="UP000076447"/>
    </source>
</evidence>
<dbReference type="AlphaFoldDB" id="A0A163S2L1"/>
<evidence type="ECO:0000313" key="3">
    <source>
        <dbReference type="EMBL" id="KZM35950.1"/>
    </source>
</evidence>
<dbReference type="EMBL" id="LRIE01000063">
    <property type="protein sequence ID" value="KZM35950.1"/>
    <property type="molecule type" value="Genomic_DNA"/>
</dbReference>
<dbReference type="GO" id="GO:0046872">
    <property type="term" value="F:metal ion binding"/>
    <property type="evidence" value="ECO:0007669"/>
    <property type="project" value="InterPro"/>
</dbReference>
<dbReference type="Proteomes" id="UP000093412">
    <property type="component" value="Unassembled WGS sequence"/>
</dbReference>
<dbReference type="Pfam" id="PF07398">
    <property type="entry name" value="MDMPI_C"/>
    <property type="match status" value="1"/>
</dbReference>
<evidence type="ECO:0000259" key="2">
    <source>
        <dbReference type="Pfam" id="PF11716"/>
    </source>
</evidence>
<dbReference type="STRING" id="43678.OJAG_13910"/>
<dbReference type="PANTHER" id="PTHR40758">
    <property type="entry name" value="CONSERVED PROTEIN"/>
    <property type="match status" value="1"/>
</dbReference>
<dbReference type="GO" id="GO:0005886">
    <property type="term" value="C:plasma membrane"/>
    <property type="evidence" value="ECO:0007669"/>
    <property type="project" value="TreeGrafter"/>
</dbReference>
<evidence type="ECO:0000259" key="1">
    <source>
        <dbReference type="Pfam" id="PF07398"/>
    </source>
</evidence>
<comment type="caution">
    <text evidence="3">The sequence shown here is derived from an EMBL/GenBank/DDBJ whole genome shotgun (WGS) entry which is preliminary data.</text>
</comment>
<keyword evidence="6" id="KW-1185">Reference proteome</keyword>
<gene>
    <name evidence="4" type="ORF">OERS_19040</name>
    <name evidence="3" type="ORF">OJAG_13910</name>
</gene>
<dbReference type="InterPro" id="IPR024344">
    <property type="entry name" value="MDMPI_metal-binding"/>
</dbReference>
<dbReference type="Pfam" id="PF11716">
    <property type="entry name" value="MDMPI_N"/>
    <property type="match status" value="1"/>
</dbReference>
<dbReference type="PANTHER" id="PTHR40758:SF1">
    <property type="entry name" value="CONSERVED PROTEIN"/>
    <property type="match status" value="1"/>
</dbReference>
<reference evidence="3 5" key="1">
    <citation type="submission" date="2016-01" db="EMBL/GenBank/DDBJ databases">
        <title>Genome sequence of Oerskovia enterophila VJag, an agar and cellulose degrading bacterium.</title>
        <authorList>
            <person name="Poehlein A."/>
            <person name="Jag V."/>
            <person name="Bengelsdorf F."/>
            <person name="Duerre P."/>
            <person name="Daniel R."/>
        </authorList>
    </citation>
    <scope>NUCLEOTIDE SEQUENCE [LARGE SCALE GENOMIC DNA]</scope>
    <source>
        <strain evidence="3 5">VJag</strain>
    </source>
</reference>
<feature type="domain" description="MDMPI C-terminal" evidence="1">
    <location>
        <begin position="144"/>
        <end position="255"/>
    </location>
</feature>
<organism evidence="3 5">
    <name type="scientific">Oerskovia enterophila</name>
    <dbReference type="NCBI Taxonomy" id="43678"/>
    <lineage>
        <taxon>Bacteria</taxon>
        <taxon>Bacillati</taxon>
        <taxon>Actinomycetota</taxon>
        <taxon>Actinomycetes</taxon>
        <taxon>Micrococcales</taxon>
        <taxon>Cellulomonadaceae</taxon>
        <taxon>Oerskovia</taxon>
    </lineage>
</organism>
<dbReference type="Proteomes" id="UP000076447">
    <property type="component" value="Unassembled WGS sequence"/>
</dbReference>
<proteinExistence type="predicted"/>
<accession>A0A163S2L1</accession>
<evidence type="ECO:0000313" key="6">
    <source>
        <dbReference type="Proteomes" id="UP000093412"/>
    </source>
</evidence>
<sequence length="265" mass="27946">MDALASIARDSALFLDAVRAARPDARVPACPEWGAADLTYHLAEVQDFWSAVVGPAEGRGLDGDDVRTLPRPDDDGALPTLAAEATARLLAALAGRDPAEPCWSWHDAGRTVGWVARRQAHEALVHRVDAEQTAGRDVSSADPEVAADGVDEILRVLVDGIPEWATFTPDGSTVAVAVDGPGETPRSWELAFGRLTGTGPESGTAYDLDSAQLVDLPGSTTTQVSGAAWDLDLWLWGRGERDGLVVHGDAALADRLRAVAGQETQ</sequence>
<dbReference type="InterPro" id="IPR010872">
    <property type="entry name" value="MDMPI_C-term_domain"/>
</dbReference>
<dbReference type="RefSeq" id="WP_068625567.1">
    <property type="nucleotide sequence ID" value="NZ_LRIE01000063.1"/>
</dbReference>
<dbReference type="PATRIC" id="fig|43678.3.peg.1455"/>
<feature type="domain" description="Mycothiol-dependent maleylpyruvate isomerase metal-binding" evidence="2">
    <location>
        <begin position="5"/>
        <end position="130"/>
    </location>
</feature>
<evidence type="ECO:0000313" key="4">
    <source>
        <dbReference type="EMBL" id="OCI31351.1"/>
    </source>
</evidence>
<reference evidence="4 6" key="2">
    <citation type="submission" date="2016-06" db="EMBL/GenBank/DDBJ databases">
        <title>Genome sequence of Oerskovia enterophila DSM 43852.</title>
        <authorList>
            <person name="Poehlein A."/>
            <person name="Jag V."/>
            <person name="Bengelsdorf F.R."/>
            <person name="Daniel R."/>
            <person name="Duerre P."/>
        </authorList>
    </citation>
    <scope>NUCLEOTIDE SEQUENCE [LARGE SCALE GENOMIC DNA]</scope>
    <source>
        <strain evidence="4 6">DSM 43852</strain>
    </source>
</reference>
<dbReference type="EMBL" id="MAQA01000019">
    <property type="protein sequence ID" value="OCI31351.1"/>
    <property type="molecule type" value="Genomic_DNA"/>
</dbReference>
<dbReference type="OrthoDB" id="3671213at2"/>
<protein>
    <recommendedName>
        <fullName evidence="7">Mycothiol-dependent maleylpyruvate isomerase metal-binding domain-containing protein</fullName>
    </recommendedName>
</protein>
<evidence type="ECO:0008006" key="7">
    <source>
        <dbReference type="Google" id="ProtNLM"/>
    </source>
</evidence>
<name>A0A163S2L1_9CELL</name>